<proteinExistence type="predicted"/>
<evidence type="ECO:0000256" key="1">
    <source>
        <dbReference type="SAM" id="Phobius"/>
    </source>
</evidence>
<comment type="caution">
    <text evidence="2">The sequence shown here is derived from an EMBL/GenBank/DDBJ whole genome shotgun (WGS) entry which is preliminary data.</text>
</comment>
<accession>A0AAE0F9Q9</accession>
<keyword evidence="1" id="KW-0472">Membrane</keyword>
<keyword evidence="1" id="KW-0812">Transmembrane</keyword>
<organism evidence="2 3">
    <name type="scientific">Cymbomonas tetramitiformis</name>
    <dbReference type="NCBI Taxonomy" id="36881"/>
    <lineage>
        <taxon>Eukaryota</taxon>
        <taxon>Viridiplantae</taxon>
        <taxon>Chlorophyta</taxon>
        <taxon>Pyramimonadophyceae</taxon>
        <taxon>Pyramimonadales</taxon>
        <taxon>Pyramimonadaceae</taxon>
        <taxon>Cymbomonas</taxon>
    </lineage>
</organism>
<dbReference type="AlphaFoldDB" id="A0AAE0F9Q9"/>
<name>A0AAE0F9Q9_9CHLO</name>
<evidence type="ECO:0000313" key="2">
    <source>
        <dbReference type="EMBL" id="KAK3255610.1"/>
    </source>
</evidence>
<sequence>MQCLGIPRTCTPASTSFLRLRVWKEPRRNPASHTISLQDATRVALHGQLRSGGTTSICVGRQHRAAPKRSARVKAVDDEQRASEIEVREVVTVDVTEVAPAEDDAAPQLPWIALLALLGVFVSNQWSRALVYYVNNFDPPAGMDPAEAARRFANIDLGYGEQQYALLASFGFTAVFAAASLVAGRLADKQARPRCCLISLYVS</sequence>
<feature type="transmembrane region" description="Helical" evidence="1">
    <location>
        <begin position="164"/>
        <end position="184"/>
    </location>
</feature>
<gene>
    <name evidence="2" type="ORF">CYMTET_35217</name>
</gene>
<protein>
    <submittedName>
        <fullName evidence="2">Uncharacterized protein</fullName>
    </submittedName>
</protein>
<reference evidence="2 3" key="1">
    <citation type="journal article" date="2015" name="Genome Biol. Evol.">
        <title>Comparative Genomics of a Bacterivorous Green Alga Reveals Evolutionary Causalities and Consequences of Phago-Mixotrophic Mode of Nutrition.</title>
        <authorList>
            <person name="Burns J.A."/>
            <person name="Paasch A."/>
            <person name="Narechania A."/>
            <person name="Kim E."/>
        </authorList>
    </citation>
    <scope>NUCLEOTIDE SEQUENCE [LARGE SCALE GENOMIC DNA]</scope>
    <source>
        <strain evidence="2 3">PLY_AMNH</strain>
    </source>
</reference>
<keyword evidence="1" id="KW-1133">Transmembrane helix</keyword>
<evidence type="ECO:0000313" key="3">
    <source>
        <dbReference type="Proteomes" id="UP001190700"/>
    </source>
</evidence>
<keyword evidence="3" id="KW-1185">Reference proteome</keyword>
<dbReference type="EMBL" id="LGRX02022447">
    <property type="protein sequence ID" value="KAK3255610.1"/>
    <property type="molecule type" value="Genomic_DNA"/>
</dbReference>
<dbReference type="Proteomes" id="UP001190700">
    <property type="component" value="Unassembled WGS sequence"/>
</dbReference>